<sequence length="182" mass="20347">MSGPKRGIGNQVRVLIEFDMKIKNGETQDDDFQLIDGAPIRIIKNLRVCADCHESAKLVSRVYGREIVMRDRTRFHHFRDGRWIQSNTVKPKSLKETRTLSSIVGRGGSGSGTRETLNPSTAGPQPNPISRLLIPASKVARKGDGMIVRQGRGYLALEPLDREAQHQGVVRRLGMKTHLLWA</sequence>
<dbReference type="Pfam" id="PF14432">
    <property type="entry name" value="DYW_deaminase"/>
    <property type="match status" value="1"/>
</dbReference>
<dbReference type="Proteomes" id="UP000008022">
    <property type="component" value="Unassembled WGS sequence"/>
</dbReference>
<dbReference type="HOGENOM" id="CLU_1484318_0_0_1"/>
<organism evidence="3 4">
    <name type="scientific">Oryza rufipogon</name>
    <name type="common">Brownbeard rice</name>
    <name type="synonym">Asian wild rice</name>
    <dbReference type="NCBI Taxonomy" id="4529"/>
    <lineage>
        <taxon>Eukaryota</taxon>
        <taxon>Viridiplantae</taxon>
        <taxon>Streptophyta</taxon>
        <taxon>Embryophyta</taxon>
        <taxon>Tracheophyta</taxon>
        <taxon>Spermatophyta</taxon>
        <taxon>Magnoliopsida</taxon>
        <taxon>Liliopsida</taxon>
        <taxon>Poales</taxon>
        <taxon>Poaceae</taxon>
        <taxon>BOP clade</taxon>
        <taxon>Oryzoideae</taxon>
        <taxon>Oryzeae</taxon>
        <taxon>Oryzinae</taxon>
        <taxon>Oryza</taxon>
    </lineage>
</organism>
<feature type="region of interest" description="Disordered" evidence="1">
    <location>
        <begin position="102"/>
        <end position="130"/>
    </location>
</feature>
<feature type="domain" description="DYW" evidence="2">
    <location>
        <begin position="36"/>
        <end position="82"/>
    </location>
</feature>
<reference evidence="3" key="2">
    <citation type="submission" date="2015-06" db="UniProtKB">
        <authorList>
            <consortium name="EnsemblPlants"/>
        </authorList>
    </citation>
    <scope>IDENTIFICATION</scope>
</reference>
<dbReference type="InterPro" id="IPR032867">
    <property type="entry name" value="DYW_dom"/>
</dbReference>
<keyword evidence="4" id="KW-1185">Reference proteome</keyword>
<dbReference type="AlphaFoldDB" id="A0A0E0R3P6"/>
<reference evidence="4" key="1">
    <citation type="submission" date="2013-06" db="EMBL/GenBank/DDBJ databases">
        <authorList>
            <person name="Zhao Q."/>
        </authorList>
    </citation>
    <scope>NUCLEOTIDE SEQUENCE</scope>
    <source>
        <strain evidence="4">cv. W1943</strain>
    </source>
</reference>
<evidence type="ECO:0000313" key="3">
    <source>
        <dbReference type="EnsemblPlants" id="ORUFI11G01750.1"/>
    </source>
</evidence>
<dbReference type="STRING" id="4529.A0A0E0R3P6"/>
<proteinExistence type="predicted"/>
<dbReference type="EnsemblPlants" id="ORUFI11G01750.1">
    <property type="protein sequence ID" value="ORUFI11G01750.1"/>
    <property type="gene ID" value="ORUFI11G01750"/>
</dbReference>
<dbReference type="eggNOG" id="KOG4197">
    <property type="taxonomic scope" value="Eukaryota"/>
</dbReference>
<evidence type="ECO:0000256" key="1">
    <source>
        <dbReference type="SAM" id="MobiDB-lite"/>
    </source>
</evidence>
<accession>A0A0E0R3P6</accession>
<dbReference type="GO" id="GO:0008270">
    <property type="term" value="F:zinc ion binding"/>
    <property type="evidence" value="ECO:0007669"/>
    <property type="project" value="InterPro"/>
</dbReference>
<evidence type="ECO:0000259" key="2">
    <source>
        <dbReference type="Pfam" id="PF14432"/>
    </source>
</evidence>
<feature type="compositionally biased region" description="Polar residues" evidence="1">
    <location>
        <begin position="113"/>
        <end position="124"/>
    </location>
</feature>
<evidence type="ECO:0000313" key="4">
    <source>
        <dbReference type="Proteomes" id="UP000008022"/>
    </source>
</evidence>
<protein>
    <recommendedName>
        <fullName evidence="2">DYW domain-containing protein</fullName>
    </recommendedName>
</protein>
<name>A0A0E0R3P6_ORYRU</name>
<dbReference type="Gramene" id="ORUFI11G01750.1">
    <property type="protein sequence ID" value="ORUFI11G01750.1"/>
    <property type="gene ID" value="ORUFI11G01750"/>
</dbReference>